<name>A0A544YU53_9ACTN</name>
<comment type="subcellular location">
    <subcellularLocation>
        <location evidence="1 7">Cell membrane</location>
        <topology evidence="1 7">Multi-pass membrane protein</topology>
    </subcellularLocation>
</comment>
<dbReference type="PANTHER" id="PTHR43163">
    <property type="entry name" value="DIPEPTIDE TRANSPORT SYSTEM PERMEASE PROTEIN DPPB-RELATED"/>
    <property type="match status" value="1"/>
</dbReference>
<feature type="transmembrane region" description="Helical" evidence="7">
    <location>
        <begin position="111"/>
        <end position="134"/>
    </location>
</feature>
<evidence type="ECO:0000256" key="3">
    <source>
        <dbReference type="ARBA" id="ARBA00022475"/>
    </source>
</evidence>
<accession>A0A544YU53</accession>
<organism evidence="9 10">
    <name type="scientific">Microbispora hainanensis</name>
    <dbReference type="NCBI Taxonomy" id="568844"/>
    <lineage>
        <taxon>Bacteria</taxon>
        <taxon>Bacillati</taxon>
        <taxon>Actinomycetota</taxon>
        <taxon>Actinomycetes</taxon>
        <taxon>Streptosporangiales</taxon>
        <taxon>Streptosporangiaceae</taxon>
        <taxon>Microbispora</taxon>
    </lineage>
</organism>
<dbReference type="InterPro" id="IPR000515">
    <property type="entry name" value="MetI-like"/>
</dbReference>
<evidence type="ECO:0000256" key="1">
    <source>
        <dbReference type="ARBA" id="ARBA00004651"/>
    </source>
</evidence>
<dbReference type="CDD" id="cd06261">
    <property type="entry name" value="TM_PBP2"/>
    <property type="match status" value="1"/>
</dbReference>
<evidence type="ECO:0000313" key="10">
    <source>
        <dbReference type="Proteomes" id="UP000316541"/>
    </source>
</evidence>
<dbReference type="Pfam" id="PF00528">
    <property type="entry name" value="BPD_transp_1"/>
    <property type="match status" value="1"/>
</dbReference>
<dbReference type="InterPro" id="IPR035906">
    <property type="entry name" value="MetI-like_sf"/>
</dbReference>
<evidence type="ECO:0000313" key="9">
    <source>
        <dbReference type="EMBL" id="TQS20296.1"/>
    </source>
</evidence>
<keyword evidence="4 7" id="KW-0812">Transmembrane</keyword>
<keyword evidence="2 7" id="KW-0813">Transport</keyword>
<gene>
    <name evidence="9" type="ORF">FLX08_16535</name>
</gene>
<dbReference type="PANTHER" id="PTHR43163:SF6">
    <property type="entry name" value="DIPEPTIDE TRANSPORT SYSTEM PERMEASE PROTEIN DPPB-RELATED"/>
    <property type="match status" value="1"/>
</dbReference>
<feature type="transmembrane region" description="Helical" evidence="7">
    <location>
        <begin position="188"/>
        <end position="208"/>
    </location>
</feature>
<keyword evidence="6 7" id="KW-0472">Membrane</keyword>
<dbReference type="PROSITE" id="PS50928">
    <property type="entry name" value="ABC_TM1"/>
    <property type="match status" value="1"/>
</dbReference>
<feature type="domain" description="ABC transmembrane type-1" evidence="8">
    <location>
        <begin position="109"/>
        <end position="310"/>
    </location>
</feature>
<dbReference type="InterPro" id="IPR045621">
    <property type="entry name" value="BPD_transp_1_N"/>
</dbReference>
<reference evidence="9 10" key="1">
    <citation type="submission" date="2019-07" db="EMBL/GenBank/DDBJ databases">
        <title>Microbispora hainanensis DSM 45428.</title>
        <authorList>
            <person name="Thawai C."/>
        </authorList>
    </citation>
    <scope>NUCLEOTIDE SEQUENCE [LARGE SCALE GENOMIC DNA]</scope>
    <source>
        <strain evidence="9 10">DSM 45428</strain>
    </source>
</reference>
<dbReference type="EMBL" id="VIRM01000018">
    <property type="protein sequence ID" value="TQS20296.1"/>
    <property type="molecule type" value="Genomic_DNA"/>
</dbReference>
<comment type="similarity">
    <text evidence="7">Belongs to the binding-protein-dependent transport system permease family.</text>
</comment>
<feature type="transmembrane region" description="Helical" evidence="7">
    <location>
        <begin position="146"/>
        <end position="176"/>
    </location>
</feature>
<dbReference type="Pfam" id="PF19300">
    <property type="entry name" value="BPD_transp_1_N"/>
    <property type="match status" value="1"/>
</dbReference>
<keyword evidence="3" id="KW-1003">Cell membrane</keyword>
<evidence type="ECO:0000256" key="7">
    <source>
        <dbReference type="RuleBase" id="RU363032"/>
    </source>
</evidence>
<dbReference type="GO" id="GO:0005886">
    <property type="term" value="C:plasma membrane"/>
    <property type="evidence" value="ECO:0007669"/>
    <property type="project" value="UniProtKB-SubCell"/>
</dbReference>
<evidence type="ECO:0000256" key="6">
    <source>
        <dbReference type="ARBA" id="ARBA00023136"/>
    </source>
</evidence>
<keyword evidence="5 7" id="KW-1133">Transmembrane helix</keyword>
<evidence type="ECO:0000259" key="8">
    <source>
        <dbReference type="PROSITE" id="PS50928"/>
    </source>
</evidence>
<feature type="transmembrane region" description="Helical" evidence="7">
    <location>
        <begin position="245"/>
        <end position="271"/>
    </location>
</feature>
<dbReference type="AlphaFoldDB" id="A0A544YU53"/>
<comment type="caution">
    <text evidence="9">The sequence shown here is derived from an EMBL/GenBank/DDBJ whole genome shotgun (WGS) entry which is preliminary data.</text>
</comment>
<feature type="transmembrane region" description="Helical" evidence="7">
    <location>
        <begin position="22"/>
        <end position="43"/>
    </location>
</feature>
<proteinExistence type="inferred from homology"/>
<dbReference type="Gene3D" id="1.10.3720.10">
    <property type="entry name" value="MetI-like"/>
    <property type="match status" value="1"/>
</dbReference>
<dbReference type="GO" id="GO:0071916">
    <property type="term" value="F:dipeptide transmembrane transporter activity"/>
    <property type="evidence" value="ECO:0007669"/>
    <property type="project" value="TreeGrafter"/>
</dbReference>
<dbReference type="SUPFAM" id="SSF161098">
    <property type="entry name" value="MetI-like"/>
    <property type="match status" value="1"/>
</dbReference>
<protein>
    <submittedName>
        <fullName evidence="9">ABC transporter permease</fullName>
    </submittedName>
</protein>
<evidence type="ECO:0000256" key="4">
    <source>
        <dbReference type="ARBA" id="ARBA00022692"/>
    </source>
</evidence>
<evidence type="ECO:0000256" key="2">
    <source>
        <dbReference type="ARBA" id="ARBA00022448"/>
    </source>
</evidence>
<evidence type="ECO:0000256" key="5">
    <source>
        <dbReference type="ARBA" id="ARBA00022989"/>
    </source>
</evidence>
<sequence>MAAAGLRGEVNGTVLAFALRRAAATLALLLALSLLVFALLYLAPGDVARNLLGTRNVTPEALAGIRELHHLDEPFLAQYWWWLSHAMTGDFGTSIRTGGQVGPLLLDRTGITAATAGLAFLLSVLAGVPAGIAAALRRGRPLDRMLVAASVVGVSAPGFAVGLILLYVFALGLGWFPVYGTGEGFLDALWHLVLPAVALAFGLGAFVVKLTRAAVIRELDQDYVTFARGRGLSERRVLRLVLRNAAIPIVTSLGLMVAYLFGGTVLIEVTFALPGLGSLMEESVLFKDIPVVQALTLVVALVVSATALAVDLSYLAIDPRVRARAVRR</sequence>
<feature type="transmembrane region" description="Helical" evidence="7">
    <location>
        <begin position="291"/>
        <end position="317"/>
    </location>
</feature>
<dbReference type="Proteomes" id="UP000316541">
    <property type="component" value="Unassembled WGS sequence"/>
</dbReference>